<accession>A0ABY4G905</accession>
<proteinExistence type="predicted"/>
<gene>
    <name evidence="1" type="ORF">MUN86_05495</name>
</gene>
<name>A0ABY4G905_9BACT</name>
<reference evidence="1" key="1">
    <citation type="submission" date="2022-04" db="EMBL/GenBank/DDBJ databases">
        <title>Hymenobacter sp. isolated from the air.</title>
        <authorList>
            <person name="Won M."/>
            <person name="Lee C.-M."/>
            <person name="Woen H.-Y."/>
            <person name="Kwon S.-W."/>
        </authorList>
    </citation>
    <scope>NUCLEOTIDE SEQUENCE</scope>
    <source>
        <strain evidence="1">5420S-77</strain>
    </source>
</reference>
<organism evidence="1 2">
    <name type="scientific">Hymenobacter volaticus</name>
    <dbReference type="NCBI Taxonomy" id="2932254"/>
    <lineage>
        <taxon>Bacteria</taxon>
        <taxon>Pseudomonadati</taxon>
        <taxon>Bacteroidota</taxon>
        <taxon>Cytophagia</taxon>
        <taxon>Cytophagales</taxon>
        <taxon>Hymenobacteraceae</taxon>
        <taxon>Hymenobacter</taxon>
    </lineage>
</organism>
<dbReference type="RefSeq" id="WP_245122712.1">
    <property type="nucleotide sequence ID" value="NZ_CP095061.1"/>
</dbReference>
<sequence>MESSSSSNLSDELNPQNTVGERISFEKAAAWTATYQNDHAGSLQSVFYSADVFLKLLRQEGATGIRIYNAINPEGKECFVLVGATEEGDLTEEHHFAFDKGQGCPDTCVISSLARS</sequence>
<evidence type="ECO:0000313" key="1">
    <source>
        <dbReference type="EMBL" id="UOQ67337.1"/>
    </source>
</evidence>
<evidence type="ECO:0000313" key="2">
    <source>
        <dbReference type="Proteomes" id="UP000830401"/>
    </source>
</evidence>
<dbReference type="EMBL" id="CP095061">
    <property type="protein sequence ID" value="UOQ67337.1"/>
    <property type="molecule type" value="Genomic_DNA"/>
</dbReference>
<keyword evidence="2" id="KW-1185">Reference proteome</keyword>
<protein>
    <submittedName>
        <fullName evidence="1">Uncharacterized protein</fullName>
    </submittedName>
</protein>
<dbReference type="Proteomes" id="UP000830401">
    <property type="component" value="Chromosome"/>
</dbReference>